<accession>A0A8S3Z0V9</accession>
<gene>
    <name evidence="3" type="ORF">CUNI_LOCUS7183</name>
</gene>
<evidence type="ECO:0000313" key="4">
    <source>
        <dbReference type="Proteomes" id="UP000678393"/>
    </source>
</evidence>
<comment type="caution">
    <text evidence="3">The sequence shown here is derived from an EMBL/GenBank/DDBJ whole genome shotgun (WGS) entry which is preliminary data.</text>
</comment>
<keyword evidence="2" id="KW-0732">Signal</keyword>
<protein>
    <submittedName>
        <fullName evidence="3">Uncharacterized protein</fullName>
    </submittedName>
</protein>
<organism evidence="3 4">
    <name type="scientific">Candidula unifasciata</name>
    <dbReference type="NCBI Taxonomy" id="100452"/>
    <lineage>
        <taxon>Eukaryota</taxon>
        <taxon>Metazoa</taxon>
        <taxon>Spiralia</taxon>
        <taxon>Lophotrochozoa</taxon>
        <taxon>Mollusca</taxon>
        <taxon>Gastropoda</taxon>
        <taxon>Heterobranchia</taxon>
        <taxon>Euthyneura</taxon>
        <taxon>Panpulmonata</taxon>
        <taxon>Eupulmonata</taxon>
        <taxon>Stylommatophora</taxon>
        <taxon>Helicina</taxon>
        <taxon>Helicoidea</taxon>
        <taxon>Geomitridae</taxon>
        <taxon>Candidula</taxon>
    </lineage>
</organism>
<keyword evidence="4" id="KW-1185">Reference proteome</keyword>
<dbReference type="OrthoDB" id="6147660at2759"/>
<feature type="chain" id="PRO_5035719503" evidence="2">
    <location>
        <begin position="18"/>
        <end position="117"/>
    </location>
</feature>
<dbReference type="EMBL" id="CAJHNH020001125">
    <property type="protein sequence ID" value="CAG5121625.1"/>
    <property type="molecule type" value="Genomic_DNA"/>
</dbReference>
<evidence type="ECO:0000256" key="2">
    <source>
        <dbReference type="SAM" id="SignalP"/>
    </source>
</evidence>
<dbReference type="Proteomes" id="UP000678393">
    <property type="component" value="Unassembled WGS sequence"/>
</dbReference>
<name>A0A8S3Z0V9_9EUPU</name>
<feature type="signal peptide" evidence="2">
    <location>
        <begin position="1"/>
        <end position="17"/>
    </location>
</feature>
<proteinExistence type="predicted"/>
<evidence type="ECO:0000256" key="1">
    <source>
        <dbReference type="SAM" id="MobiDB-lite"/>
    </source>
</evidence>
<dbReference type="AlphaFoldDB" id="A0A8S3Z0V9"/>
<sequence>MIPHLCLVLLTLSLTTAFPLSFMCDHVCSIPQGMVNEATQLLRYGCHCIGGDYTPSENSTTTTAIPPGPQNPLLKRAGGTDPDSPAYPPMLTMCELLCMLQIGGDACQCSAPLVPGR</sequence>
<reference evidence="3" key="1">
    <citation type="submission" date="2021-04" db="EMBL/GenBank/DDBJ databases">
        <authorList>
            <consortium name="Molecular Ecology Group"/>
        </authorList>
    </citation>
    <scope>NUCLEOTIDE SEQUENCE</scope>
</reference>
<feature type="region of interest" description="Disordered" evidence="1">
    <location>
        <begin position="58"/>
        <end position="82"/>
    </location>
</feature>
<evidence type="ECO:0000313" key="3">
    <source>
        <dbReference type="EMBL" id="CAG5121625.1"/>
    </source>
</evidence>